<accession>A0ABU4JES7</accession>
<keyword evidence="1" id="KW-0812">Transmembrane</keyword>
<evidence type="ECO:0000313" key="3">
    <source>
        <dbReference type="Proteomes" id="UP001204439"/>
    </source>
</evidence>
<protein>
    <submittedName>
        <fullName evidence="2">Uncharacterized protein</fullName>
    </submittedName>
</protein>
<dbReference type="EMBL" id="JAMXLT020000006">
    <property type="protein sequence ID" value="MDW8548175.1"/>
    <property type="molecule type" value="Genomic_DNA"/>
</dbReference>
<feature type="transmembrane region" description="Helical" evidence="1">
    <location>
        <begin position="65"/>
        <end position="85"/>
    </location>
</feature>
<organism evidence="2 3">
    <name type="scientific">Epilithonimonas ginsengisoli</name>
    <dbReference type="NCBI Taxonomy" id="1245592"/>
    <lineage>
        <taxon>Bacteria</taxon>
        <taxon>Pseudomonadati</taxon>
        <taxon>Bacteroidota</taxon>
        <taxon>Flavobacteriia</taxon>
        <taxon>Flavobacteriales</taxon>
        <taxon>Weeksellaceae</taxon>
        <taxon>Chryseobacterium group</taxon>
        <taxon>Epilithonimonas</taxon>
    </lineage>
</organism>
<proteinExistence type="predicted"/>
<gene>
    <name evidence="2" type="ORF">NG800_004585</name>
</gene>
<dbReference type="Proteomes" id="UP001204439">
    <property type="component" value="Unassembled WGS sequence"/>
</dbReference>
<feature type="transmembrane region" description="Helical" evidence="1">
    <location>
        <begin position="33"/>
        <end position="53"/>
    </location>
</feature>
<name>A0ABU4JES7_9FLAO</name>
<evidence type="ECO:0000313" key="2">
    <source>
        <dbReference type="EMBL" id="MDW8548175.1"/>
    </source>
</evidence>
<evidence type="ECO:0000256" key="1">
    <source>
        <dbReference type="SAM" id="Phobius"/>
    </source>
</evidence>
<keyword evidence="1" id="KW-1133">Transmembrane helix</keyword>
<sequence length="155" mass="18478">MTIKLKHFIWLIMILGIMTPFISYAVVVQMFFLLIPFGIILIVSLPIFIFNILKYKKNVRKQQSTLILCLLPIFLISQIVSTFTVDKIQRFRANQIIEKIREKKMTINSSPIKNFGIEYYTLRGTDFIVQYNRGFLVTEKYYDEEKEWKSYGWND</sequence>
<dbReference type="RefSeq" id="WP_063969519.1">
    <property type="nucleotide sequence ID" value="NZ_JAMXLT020000006.1"/>
</dbReference>
<keyword evidence="3" id="KW-1185">Reference proteome</keyword>
<comment type="caution">
    <text evidence="2">The sequence shown here is derived from an EMBL/GenBank/DDBJ whole genome shotgun (WGS) entry which is preliminary data.</text>
</comment>
<reference evidence="2 3" key="1">
    <citation type="submission" date="2023-11" db="EMBL/GenBank/DDBJ databases">
        <title>First isolation, identification, and characterization of non-pathogenic Epilithonimonas ginsengisoli isolated from diseased farmed rainbow trout (Oncorhynchus mykiss) in Chile.</title>
        <authorList>
            <person name="Miranda C.D."/>
            <person name="Irgang R."/>
            <person name="Concha C."/>
            <person name="Rojas R."/>
            <person name="Avendano R."/>
        </authorList>
    </citation>
    <scope>NUCLEOTIDE SEQUENCE [LARGE SCALE GENOMIC DNA]</scope>
    <source>
        <strain evidence="2 3">FP99</strain>
    </source>
</reference>
<feature type="transmembrane region" description="Helical" evidence="1">
    <location>
        <begin position="7"/>
        <end position="27"/>
    </location>
</feature>
<keyword evidence="1" id="KW-0472">Membrane</keyword>